<dbReference type="EMBL" id="CP003531">
    <property type="protein sequence ID" value="AFK51582.1"/>
    <property type="molecule type" value="Genomic_DNA"/>
</dbReference>
<dbReference type="RefSeq" id="WP_014737832.1">
    <property type="nucleotide sequence ID" value="NC_017954.1"/>
</dbReference>
<sequence>MTGLRFSIPRYWRERQTYYRLKAAKCLDCGRVVYPYNDRCRLCGSTRVEEVELLNERAVLLTYTVIYSAAEGFEDKRPVVIGIVETTESKARLLTRITDVDVSELKTGMLLEPVLRRVNEDGESGLIYYLVSYRPVVK</sequence>
<evidence type="ECO:0000259" key="2">
    <source>
        <dbReference type="Pfam" id="PF12172"/>
    </source>
</evidence>
<dbReference type="PANTHER" id="PTHR34075:SF5">
    <property type="entry name" value="BLR3430 PROTEIN"/>
    <property type="match status" value="1"/>
</dbReference>
<dbReference type="InterPro" id="IPR002878">
    <property type="entry name" value="ChsH2_C"/>
</dbReference>
<reference evidence="3 4" key="1">
    <citation type="journal article" date="2012" name="J. Bacteriol.">
        <title>Complete genome sequence of the hyperthermophilic cellulolytic Crenarchaeon 'Thermogladius cellulolyticus' 1633.</title>
        <authorList>
            <person name="Mardanov A.V."/>
            <person name="Kochetkova T.V."/>
            <person name="Beletsky A.V."/>
            <person name="Bonch-Osmolovskaya E.A."/>
            <person name="Ravin N.V."/>
            <person name="Skryabin K.G."/>
        </authorList>
    </citation>
    <scope>NUCLEOTIDE SEQUENCE [LARGE SCALE GENOMIC DNA]</scope>
    <source>
        <strain evidence="4">DSM 22663 / VKM B-2946 / 1633</strain>
    </source>
</reference>
<gene>
    <name evidence="3" type="ordered locus">TCELL_1159</name>
</gene>
<proteinExistence type="predicted"/>
<dbReference type="InterPro" id="IPR012340">
    <property type="entry name" value="NA-bd_OB-fold"/>
</dbReference>
<name>I3TFP4_THEC1</name>
<dbReference type="Proteomes" id="UP000005270">
    <property type="component" value="Chromosome"/>
</dbReference>
<accession>I3TFP4</accession>
<evidence type="ECO:0000313" key="4">
    <source>
        <dbReference type="Proteomes" id="UP000005270"/>
    </source>
</evidence>
<dbReference type="eggNOG" id="arCOG01285">
    <property type="taxonomic scope" value="Archaea"/>
</dbReference>
<organism evidence="3 4">
    <name type="scientific">Thermogladius calderae (strain DSM 22663 / VKM B-2946 / 1633)</name>
    <dbReference type="NCBI Taxonomy" id="1184251"/>
    <lineage>
        <taxon>Archaea</taxon>
        <taxon>Thermoproteota</taxon>
        <taxon>Thermoprotei</taxon>
        <taxon>Desulfurococcales</taxon>
        <taxon>Desulfurococcaceae</taxon>
        <taxon>Thermogladius</taxon>
    </lineage>
</organism>
<dbReference type="SUPFAM" id="SSF50249">
    <property type="entry name" value="Nucleic acid-binding proteins"/>
    <property type="match status" value="1"/>
</dbReference>
<dbReference type="AlphaFoldDB" id="I3TFP4"/>
<keyword evidence="4" id="KW-1185">Reference proteome</keyword>
<dbReference type="HOGENOM" id="CLU_119412_2_2_2"/>
<dbReference type="InterPro" id="IPR052513">
    <property type="entry name" value="Thioester_dehydratase-like"/>
</dbReference>
<evidence type="ECO:0000259" key="1">
    <source>
        <dbReference type="Pfam" id="PF01796"/>
    </source>
</evidence>
<dbReference type="GeneID" id="13013478"/>
<feature type="domain" description="ChsH2 rubredoxin-like zinc ribbon" evidence="2">
    <location>
        <begin position="19"/>
        <end position="49"/>
    </location>
</feature>
<evidence type="ECO:0000313" key="3">
    <source>
        <dbReference type="EMBL" id="AFK51582.1"/>
    </source>
</evidence>
<dbReference type="PANTHER" id="PTHR34075">
    <property type="entry name" value="BLR3430 PROTEIN"/>
    <property type="match status" value="1"/>
</dbReference>
<dbReference type="Pfam" id="PF12172">
    <property type="entry name" value="zf-ChsH2"/>
    <property type="match status" value="1"/>
</dbReference>
<dbReference type="InterPro" id="IPR022002">
    <property type="entry name" value="ChsH2_Znr"/>
</dbReference>
<dbReference type="KEGG" id="thg:TCELL_1159"/>
<feature type="domain" description="ChsH2 C-terminal OB-fold" evidence="1">
    <location>
        <begin position="54"/>
        <end position="115"/>
    </location>
</feature>
<dbReference type="Pfam" id="PF01796">
    <property type="entry name" value="OB_ChsH2_C"/>
    <property type="match status" value="1"/>
</dbReference>
<protein>
    <submittedName>
        <fullName evidence="3">Putative nucleic-acid-binding protein containing a Zn-ribbon</fullName>
    </submittedName>
</protein>
<dbReference type="STRING" id="1184251.TCELL_1159"/>
<dbReference type="InParanoid" id="I3TFP4"/>